<gene>
    <name evidence="3" type="ORF">MELIAE_LOCUS9471</name>
</gene>
<feature type="region of interest" description="Disordered" evidence="2">
    <location>
        <begin position="324"/>
        <end position="352"/>
    </location>
</feature>
<feature type="coiled-coil region" evidence="1">
    <location>
        <begin position="276"/>
        <end position="317"/>
    </location>
</feature>
<feature type="compositionally biased region" description="Basic and acidic residues" evidence="2">
    <location>
        <begin position="24"/>
        <end position="33"/>
    </location>
</feature>
<keyword evidence="1" id="KW-0175">Coiled coil</keyword>
<keyword evidence="4" id="KW-1185">Reference proteome</keyword>
<evidence type="ECO:0000313" key="4">
    <source>
        <dbReference type="Proteomes" id="UP001154078"/>
    </source>
</evidence>
<dbReference type="EMBL" id="OV121137">
    <property type="protein sequence ID" value="CAH0559371.1"/>
    <property type="molecule type" value="Genomic_DNA"/>
</dbReference>
<dbReference type="PANTHER" id="PTHR46601:SF1">
    <property type="entry name" value="ADF-H DOMAIN-CONTAINING PROTEIN"/>
    <property type="match status" value="1"/>
</dbReference>
<sequence length="730" mass="84171">MNPENKKILIDKLKREKEAAFEKNQAEKIEKKHNQAKQRKKRQCENNSPKEDVLISFKDLTKQGRRHDSSVNTSGLKIISLMNQVPSDSNNYKTQSETICKPQIDGVTTKNPVASTSRSNLNQTSKVNETKKKCKKSSGLTSSERSRKCRQNMSEEKKSLLRERDKERKRKLLAEGKILKIKDLPKKKQVAQRDFWKKTKRNYRARIKTLKAIVSETPPESESEDVLGLVNIEHNLPNDRADVEEIVKTDNRENPNIIDDREIPSKNILRKSSSAKKRSNRNLKKLYREIQTLKTRVHCQKKEIKHIQKEKEKYKKRWLREKEKVKPKEMPNRSDSLDNSTILNSDLSPNTKVERMLKGRHVPKDVKRELVFGEAFRKQIQINFQSNELNLMMHQLNYLRNCIENLQENEVVMQIDFSENYVSKLSSEIQSMHFGANKKQISIHTGVAYIINNGNTETFSFATLSDNLDHQAHAIWRHMTPVLRHLKTKLSKNIMHVKIFSDGPTSQYRNRFNMYLAAKNLNTFFLDAKIEWNFSAPGHGKGPMDGIGGTIKRLADRKILHGSDISSAQEFADIVKRSTKIGIFVIDKDVIQAAKEEIPKLLCKFNKIGQAYQIAWNVDGAYAKYDTRSLSCKFCTPGSVCTHFSVGTSCMKLYHNGIVHEKVKDLITVKFLAKKGKNFIWPTKHDIQSLPCKDILCVLKSPPKSVSKSRPDLFFIPDEEEINVLFETQV</sequence>
<feature type="region of interest" description="Disordered" evidence="2">
    <location>
        <begin position="109"/>
        <end position="163"/>
    </location>
</feature>
<organism evidence="3 4">
    <name type="scientific">Brassicogethes aeneus</name>
    <name type="common">Rape pollen beetle</name>
    <name type="synonym">Meligethes aeneus</name>
    <dbReference type="NCBI Taxonomy" id="1431903"/>
    <lineage>
        <taxon>Eukaryota</taxon>
        <taxon>Metazoa</taxon>
        <taxon>Ecdysozoa</taxon>
        <taxon>Arthropoda</taxon>
        <taxon>Hexapoda</taxon>
        <taxon>Insecta</taxon>
        <taxon>Pterygota</taxon>
        <taxon>Neoptera</taxon>
        <taxon>Endopterygota</taxon>
        <taxon>Coleoptera</taxon>
        <taxon>Polyphaga</taxon>
        <taxon>Cucujiformia</taxon>
        <taxon>Nitidulidae</taxon>
        <taxon>Meligethinae</taxon>
        <taxon>Brassicogethes</taxon>
    </lineage>
</organism>
<accession>A0A9P0BAQ7</accession>
<proteinExistence type="predicted"/>
<feature type="compositionally biased region" description="Basic and acidic residues" evidence="2">
    <location>
        <begin position="324"/>
        <end position="336"/>
    </location>
</feature>
<feature type="compositionally biased region" description="Polar residues" evidence="2">
    <location>
        <begin position="337"/>
        <end position="351"/>
    </location>
</feature>
<evidence type="ECO:0000256" key="2">
    <source>
        <dbReference type="SAM" id="MobiDB-lite"/>
    </source>
</evidence>
<dbReference type="PANTHER" id="PTHR46601">
    <property type="entry name" value="ULP_PROTEASE DOMAIN-CONTAINING PROTEIN"/>
    <property type="match status" value="1"/>
</dbReference>
<feature type="compositionally biased region" description="Polar residues" evidence="2">
    <location>
        <begin position="109"/>
        <end position="127"/>
    </location>
</feature>
<reference evidence="3" key="1">
    <citation type="submission" date="2021-12" db="EMBL/GenBank/DDBJ databases">
        <authorList>
            <person name="King R."/>
        </authorList>
    </citation>
    <scope>NUCLEOTIDE SEQUENCE</scope>
</reference>
<protein>
    <submittedName>
        <fullName evidence="3">Uncharacterized protein</fullName>
    </submittedName>
</protein>
<feature type="region of interest" description="Disordered" evidence="2">
    <location>
        <begin position="24"/>
        <end position="51"/>
    </location>
</feature>
<feature type="compositionally biased region" description="Basic and acidic residues" evidence="2">
    <location>
        <begin position="153"/>
        <end position="163"/>
    </location>
</feature>
<evidence type="ECO:0000256" key="1">
    <source>
        <dbReference type="SAM" id="Coils"/>
    </source>
</evidence>
<name>A0A9P0BAQ7_BRAAE</name>
<evidence type="ECO:0000313" key="3">
    <source>
        <dbReference type="EMBL" id="CAH0559371.1"/>
    </source>
</evidence>
<dbReference type="AlphaFoldDB" id="A0A9P0BAQ7"/>
<dbReference type="Proteomes" id="UP001154078">
    <property type="component" value="Chromosome 6"/>
</dbReference>